<dbReference type="InterPro" id="IPR019410">
    <property type="entry name" value="Methyltransf_16"/>
</dbReference>
<dbReference type="VEuPathDB" id="AmoebaDB:ACA1_396110"/>
<dbReference type="CDD" id="cd02440">
    <property type="entry name" value="AdoMet_MTases"/>
    <property type="match status" value="1"/>
</dbReference>
<keyword evidence="2" id="KW-1185">Reference proteome</keyword>
<gene>
    <name evidence="1" type="ORF">ACA1_396110</name>
</gene>
<dbReference type="InterPro" id="IPR029063">
    <property type="entry name" value="SAM-dependent_MTases_sf"/>
</dbReference>
<proteinExistence type="predicted"/>
<dbReference type="PANTHER" id="PTHR14614:SF97">
    <property type="entry name" value="S-ADENOSYL-L-METHIONINE-DEPENDENT METHYLTRANSFERASES SUPERFAMILY PROTEIN"/>
    <property type="match status" value="1"/>
</dbReference>
<reference evidence="1 2" key="1">
    <citation type="journal article" date="2013" name="Genome Biol.">
        <title>Genome of Acanthamoeba castellanii highlights extensive lateral gene transfer and early evolution of tyrosine kinase signaling.</title>
        <authorList>
            <person name="Clarke M."/>
            <person name="Lohan A.J."/>
            <person name="Liu B."/>
            <person name="Lagkouvardos I."/>
            <person name="Roy S."/>
            <person name="Zafar N."/>
            <person name="Bertelli C."/>
            <person name="Schilde C."/>
            <person name="Kianianmomeni A."/>
            <person name="Burglin T.R."/>
            <person name="Frech C."/>
            <person name="Turcotte B."/>
            <person name="Kopec K.O."/>
            <person name="Synnott J.M."/>
            <person name="Choo C."/>
            <person name="Paponov I."/>
            <person name="Finkler A."/>
            <person name="Soon Heng Tan C."/>
            <person name="Hutchins A.P."/>
            <person name="Weinmeier T."/>
            <person name="Rattei T."/>
            <person name="Chu J.S."/>
            <person name="Gimenez G."/>
            <person name="Irimia M."/>
            <person name="Rigden D.J."/>
            <person name="Fitzpatrick D.A."/>
            <person name="Lorenzo-Morales J."/>
            <person name="Bateman A."/>
            <person name="Chiu C.H."/>
            <person name="Tang P."/>
            <person name="Hegemann P."/>
            <person name="Fromm H."/>
            <person name="Raoult D."/>
            <person name="Greub G."/>
            <person name="Miranda-Saavedra D."/>
            <person name="Chen N."/>
            <person name="Nash P."/>
            <person name="Ginger M.L."/>
            <person name="Horn M."/>
            <person name="Schaap P."/>
            <person name="Caler L."/>
            <person name="Loftus B."/>
        </authorList>
    </citation>
    <scope>NUCLEOTIDE SEQUENCE [LARGE SCALE GENOMIC DNA]</scope>
    <source>
        <strain evidence="1 2">Neff</strain>
    </source>
</reference>
<dbReference type="Pfam" id="PF10294">
    <property type="entry name" value="Methyltransf_16"/>
    <property type="match status" value="1"/>
</dbReference>
<name>L8HEI8_ACACF</name>
<accession>L8HEI8</accession>
<evidence type="ECO:0000313" key="1">
    <source>
        <dbReference type="EMBL" id="ELR22826.1"/>
    </source>
</evidence>
<dbReference type="RefSeq" id="XP_004351603.1">
    <property type="nucleotide sequence ID" value="XM_004351551.1"/>
</dbReference>
<dbReference type="OrthoDB" id="413520at2759"/>
<protein>
    <recommendedName>
        <fullName evidence="3">Methyltransferase domain containing protein</fullName>
    </recommendedName>
</protein>
<dbReference type="GeneID" id="14923788"/>
<evidence type="ECO:0008006" key="3">
    <source>
        <dbReference type="Google" id="ProtNLM"/>
    </source>
</evidence>
<organism evidence="1 2">
    <name type="scientific">Acanthamoeba castellanii (strain ATCC 30010 / Neff)</name>
    <dbReference type="NCBI Taxonomy" id="1257118"/>
    <lineage>
        <taxon>Eukaryota</taxon>
        <taxon>Amoebozoa</taxon>
        <taxon>Discosea</taxon>
        <taxon>Longamoebia</taxon>
        <taxon>Centramoebida</taxon>
        <taxon>Acanthamoebidae</taxon>
        <taxon>Acanthamoeba</taxon>
    </lineage>
</organism>
<dbReference type="EMBL" id="KB007869">
    <property type="protein sequence ID" value="ELR22826.1"/>
    <property type="molecule type" value="Genomic_DNA"/>
</dbReference>
<dbReference type="Gene3D" id="3.40.50.150">
    <property type="entry name" value="Vaccinia Virus protein VP39"/>
    <property type="match status" value="1"/>
</dbReference>
<dbReference type="PANTHER" id="PTHR14614">
    <property type="entry name" value="HEPATOCELLULAR CARCINOMA-ASSOCIATED ANTIGEN"/>
    <property type="match status" value="1"/>
</dbReference>
<dbReference type="Proteomes" id="UP000011083">
    <property type="component" value="Unassembled WGS sequence"/>
</dbReference>
<dbReference type="SUPFAM" id="SSF53335">
    <property type="entry name" value="S-adenosyl-L-methionine-dependent methyltransferases"/>
    <property type="match status" value="1"/>
</dbReference>
<dbReference type="KEGG" id="acan:ACA1_396110"/>
<dbReference type="OMA" id="FLMETSH"/>
<sequence length="289" mass="31975">MATSSSNNTREDFDPPIVLGGGLFAQDDDDSDDDLLSAQEVEEEARLGQQKSFLFADLNLEVRELGYSATNAAYVWPNGGRLATLLSSGPPRPSPLLLELGSGTGILSIYLRRKGWHVVSSDYDEAAIEENIAHNCRLNDVPHHHVPHTWGTPFPFDLLRARFAAIGDTTRHDVDVVAASDILLYAEQYDNLVDSLGQLFRHAHEAKLARRREKECEEGAAAAEAEGLVVEGTRYGYPVFLLNVARRLKSTPDFFAKMERAGFEIHHLRDVGSNVAITHTRFNSLAPHT</sequence>
<dbReference type="AlphaFoldDB" id="L8HEI8"/>
<evidence type="ECO:0000313" key="2">
    <source>
        <dbReference type="Proteomes" id="UP000011083"/>
    </source>
</evidence>